<keyword evidence="9" id="KW-0375">Hydrogen ion transport</keyword>
<feature type="chain" id="PRO_5014153843" description="K(+)-insensitive pyrophosphate-energized proton pump" evidence="10">
    <location>
        <begin position="27"/>
        <end position="789"/>
    </location>
</feature>
<dbReference type="HAMAP" id="MF_01129">
    <property type="entry name" value="PPase_energized_pump"/>
    <property type="match status" value="1"/>
</dbReference>
<keyword evidence="4 9" id="KW-0460">Magnesium</keyword>
<feature type="transmembrane region" description="Helical" evidence="9">
    <location>
        <begin position="562"/>
        <end position="581"/>
    </location>
</feature>
<protein>
    <recommendedName>
        <fullName evidence="9">K(+)-insensitive pyrophosphate-energized proton pump</fullName>
        <ecNumber evidence="9">7.1.3.1</ecNumber>
    </recommendedName>
    <alternativeName>
        <fullName evidence="9">Membrane-bound proton-translocating pyrophosphatase</fullName>
    </alternativeName>
    <alternativeName>
        <fullName evidence="9">Pyrophosphate-energized inorganic pyrophosphatase</fullName>
        <shortName evidence="9">H(+)-PPase</shortName>
    </alternativeName>
</protein>
<evidence type="ECO:0000256" key="9">
    <source>
        <dbReference type="HAMAP-Rule" id="MF_01129"/>
    </source>
</evidence>
<evidence type="ECO:0000313" key="11">
    <source>
        <dbReference type="EMBL" id="GBC97680.1"/>
    </source>
</evidence>
<feature type="transmembrane region" description="Helical" evidence="9">
    <location>
        <begin position="307"/>
        <end position="326"/>
    </location>
</feature>
<feature type="transmembrane region" description="Helical" evidence="9">
    <location>
        <begin position="727"/>
        <end position="744"/>
    </location>
</feature>
<dbReference type="EC" id="7.1.3.1" evidence="9"/>
<feature type="transmembrane region" description="Helical" evidence="9">
    <location>
        <begin position="169"/>
        <end position="194"/>
    </location>
</feature>
<dbReference type="InterPro" id="IPR004131">
    <property type="entry name" value="PPase-energised_H-pump"/>
</dbReference>
<evidence type="ECO:0000256" key="5">
    <source>
        <dbReference type="ARBA" id="ARBA00022967"/>
    </source>
</evidence>
<comment type="caution">
    <text evidence="9">Lacks conserved residue(s) required for the propagation of feature annotation.</text>
</comment>
<dbReference type="GO" id="GO:0005886">
    <property type="term" value="C:plasma membrane"/>
    <property type="evidence" value="ECO:0007669"/>
    <property type="project" value="UniProtKB-SubCell"/>
</dbReference>
<proteinExistence type="inferred from homology"/>
<evidence type="ECO:0000256" key="1">
    <source>
        <dbReference type="ARBA" id="ARBA00004127"/>
    </source>
</evidence>
<comment type="caution">
    <text evidence="11">The sequence shown here is derived from an EMBL/GenBank/DDBJ whole genome shotgun (WGS) entry which is preliminary data.</text>
</comment>
<dbReference type="EMBL" id="BEHT01000002">
    <property type="protein sequence ID" value="GBC97680.1"/>
    <property type="molecule type" value="Genomic_DNA"/>
</dbReference>
<evidence type="ECO:0000256" key="6">
    <source>
        <dbReference type="ARBA" id="ARBA00022989"/>
    </source>
</evidence>
<feature type="transmembrane region" description="Helical" evidence="9">
    <location>
        <begin position="425"/>
        <end position="443"/>
    </location>
</feature>
<evidence type="ECO:0000256" key="8">
    <source>
        <dbReference type="ARBA" id="ARBA00023136"/>
    </source>
</evidence>
<dbReference type="Pfam" id="PF03030">
    <property type="entry name" value="H_PPase"/>
    <property type="match status" value="1"/>
</dbReference>
<dbReference type="GO" id="GO:0009678">
    <property type="term" value="F:diphosphate hydrolysis-driven proton transmembrane transporter activity"/>
    <property type="evidence" value="ECO:0007669"/>
    <property type="project" value="UniProtKB-UniRule"/>
</dbReference>
<evidence type="ECO:0000256" key="4">
    <source>
        <dbReference type="ARBA" id="ARBA00022842"/>
    </source>
</evidence>
<feature type="transmembrane region" description="Helical" evidence="9">
    <location>
        <begin position="750"/>
        <end position="769"/>
    </location>
</feature>
<dbReference type="NCBIfam" id="NF001960">
    <property type="entry name" value="PRK00733.3-5"/>
    <property type="match status" value="1"/>
</dbReference>
<feature type="transmembrane region" description="Helical" evidence="9">
    <location>
        <begin position="449"/>
        <end position="470"/>
    </location>
</feature>
<sequence length="789" mass="82406">MATQRVSRLKRCFWGGVLAGTSNAFAAAEAVQLPPFTGHDIAVLVAVLAVALVAVGYGVHLIRRVLAEPEGPETMQRVARAVRDGAFAYLRQQFRLMRFFVLLLAFALLVVYSQVPEYGPALAAGTAIAFLMGVAASYGAGFVGMWMAVNGNVRVAYAALRSFRDALRIAFQAGAVSGMATVALGLLGATLIFLAFREKAMFVLVGFGFGGCLAALFMRVGGGIYTKAADVGADLVGKVEAGIPEDDPRNPATIADNVGDNVGDCAGMAADVFESYEVTLVAAILLGYGAMASVGKEHVMQLILYPLLVRGVGVIASIFGISAVKAKDEERIDPMRPINVGFWTAAALSVLGFWLVSYFYLGNMADWWKYALACTIGIALTQGIGWLTQYFTGTEYRPVKDIAHSSKTGTATMILEGFSVGLESSVWAIVAIALTIFLSILLFPGDFALSAYAVALSGLGLLATTGFVLAMDTYGPISDNANGIFEMSGALRDAEAKGNERAARIVAQLDAVGNTVKALTKGFAIATAVIAAVSLFRSFTEATGLVRAGGQGIGIRIDQPEVFIGILLGAAVPFLFSAFAIRAVSRAAFQLVEEVRRQFRTIPGILEGKATPDYSRAVAISTAAAQRELLSPGILAIASPILVGFALGFMDPKMGAAALGGFLGGAIVSGQLLAVLMANSGGAWDNAKKLIEAGLFGGKGTEFHKSAVICDTVGDPFKDTAGPALNPLIKVMNLVGILIAPILVQPIDALVRLLISAVLVAALAGAVAWSKRTAVLEVAEPLPASEPKV</sequence>
<organism evidence="11 12">
    <name type="scientific">Candidatus Fervidibacter japonicus</name>
    <dbReference type="NCBI Taxonomy" id="2035412"/>
    <lineage>
        <taxon>Bacteria</taxon>
        <taxon>Candidatus Fervidibacterota</taxon>
        <taxon>Candidatus Fervidibacter</taxon>
    </lineage>
</organism>
<feature type="transmembrane region" description="Helical" evidence="9">
    <location>
        <begin position="200"/>
        <end position="218"/>
    </location>
</feature>
<keyword evidence="3 9" id="KW-0812">Transmembrane</keyword>
<evidence type="ECO:0000256" key="10">
    <source>
        <dbReference type="SAM" id="SignalP"/>
    </source>
</evidence>
<comment type="subunit">
    <text evidence="9">Homodimer.</text>
</comment>
<keyword evidence="7 9" id="KW-0406">Ion transport</keyword>
<keyword evidence="10" id="KW-0732">Signal</keyword>
<name>A0A2H5X909_9BACT</name>
<feature type="transmembrane region" description="Helical" evidence="9">
    <location>
        <begin position="338"/>
        <end position="361"/>
    </location>
</feature>
<dbReference type="GO" id="GO:0000287">
    <property type="term" value="F:magnesium ion binding"/>
    <property type="evidence" value="ECO:0007669"/>
    <property type="project" value="UniProtKB-UniRule"/>
</dbReference>
<feature type="transmembrane region" description="Helical" evidence="9">
    <location>
        <begin position="367"/>
        <end position="387"/>
    </location>
</feature>
<keyword evidence="8 9" id="KW-0472">Membrane</keyword>
<comment type="subcellular location">
    <subcellularLocation>
        <location evidence="9">Cell membrane</location>
        <topology evidence="9">Multi-pass membrane protein</topology>
    </subcellularLocation>
    <subcellularLocation>
        <location evidence="1">Endomembrane system</location>
        <topology evidence="1">Multi-pass membrane protein</topology>
    </subcellularLocation>
</comment>
<evidence type="ECO:0000256" key="7">
    <source>
        <dbReference type="ARBA" id="ARBA00023065"/>
    </source>
</evidence>
<feature type="transmembrane region" description="Helical" evidence="9">
    <location>
        <begin position="656"/>
        <end position="678"/>
    </location>
</feature>
<comment type="cofactor">
    <cofactor evidence="9">
        <name>Mg(2+)</name>
        <dbReference type="ChEBI" id="CHEBI:18420"/>
    </cofactor>
</comment>
<evidence type="ECO:0000256" key="3">
    <source>
        <dbReference type="ARBA" id="ARBA00022692"/>
    </source>
</evidence>
<keyword evidence="6 9" id="KW-1133">Transmembrane helix</keyword>
<comment type="similarity">
    <text evidence="9">Belongs to the H(+)-translocating pyrophosphatase (TC 3.A.10) family. K(+)-insensitive subfamily.</text>
</comment>
<comment type="function">
    <text evidence="9">Proton pump that utilizes the energy of pyrophosphate hydrolysis as the driving force for proton movement across the membrane. Generates a proton motive force.</text>
</comment>
<comment type="catalytic activity">
    <reaction evidence="9">
        <text>diphosphate + H2O + H(+)(in) = 2 phosphate + 2 H(+)(out)</text>
        <dbReference type="Rhea" id="RHEA:13973"/>
        <dbReference type="ChEBI" id="CHEBI:15377"/>
        <dbReference type="ChEBI" id="CHEBI:15378"/>
        <dbReference type="ChEBI" id="CHEBI:33019"/>
        <dbReference type="ChEBI" id="CHEBI:43474"/>
        <dbReference type="EC" id="7.1.3.1"/>
    </reaction>
</comment>
<reference evidence="12" key="1">
    <citation type="submission" date="2017-09" db="EMBL/GenBank/DDBJ databases">
        <title>Metaegenomics of thermophilic ammonia-oxidizing enrichment culture.</title>
        <authorList>
            <person name="Kato S."/>
            <person name="Suzuki K."/>
        </authorList>
    </citation>
    <scope>NUCLEOTIDE SEQUENCE [LARGE SCALE GENOMIC DNA]</scope>
</reference>
<feature type="transmembrane region" description="Helical" evidence="9">
    <location>
        <begin position="629"/>
        <end position="650"/>
    </location>
</feature>
<dbReference type="AlphaFoldDB" id="A0A2H5X909"/>
<feature type="transmembrane region" description="Helical" evidence="9">
    <location>
        <begin position="518"/>
        <end position="536"/>
    </location>
</feature>
<dbReference type="NCBIfam" id="TIGR01104">
    <property type="entry name" value="V_PPase"/>
    <property type="match status" value="1"/>
</dbReference>
<accession>A0A2H5X909</accession>
<keyword evidence="11" id="KW-0378">Hydrolase</keyword>
<keyword evidence="2 9" id="KW-0813">Transport</keyword>
<feature type="site" description="Determinant of potassium independence" evidence="9">
    <location>
        <position position="517"/>
    </location>
</feature>
<evidence type="ECO:0000313" key="12">
    <source>
        <dbReference type="Proteomes" id="UP000236173"/>
    </source>
</evidence>
<feature type="transmembrane region" description="Helical" evidence="9">
    <location>
        <begin position="121"/>
        <end position="148"/>
    </location>
</feature>
<evidence type="ECO:0000256" key="2">
    <source>
        <dbReference type="ARBA" id="ARBA00022448"/>
    </source>
</evidence>
<feature type="transmembrane region" description="Helical" evidence="9">
    <location>
        <begin position="42"/>
        <end position="62"/>
    </location>
</feature>
<dbReference type="GO" id="GO:0012505">
    <property type="term" value="C:endomembrane system"/>
    <property type="evidence" value="ECO:0007669"/>
    <property type="project" value="UniProtKB-SubCell"/>
</dbReference>
<keyword evidence="5 9" id="KW-1278">Translocase</keyword>
<gene>
    <name evidence="9 11" type="primary">hppA</name>
    <name evidence="11" type="ORF">HRbin17_00169</name>
</gene>
<dbReference type="GO" id="GO:0004427">
    <property type="term" value="F:inorganic diphosphate phosphatase activity"/>
    <property type="evidence" value="ECO:0007669"/>
    <property type="project" value="UniProtKB-UniRule"/>
</dbReference>
<dbReference type="PANTHER" id="PTHR31998">
    <property type="entry name" value="K(+)-INSENSITIVE PYROPHOSPHATE-ENERGIZED PROTON PUMP"/>
    <property type="match status" value="1"/>
</dbReference>
<keyword evidence="9" id="KW-1003">Cell membrane</keyword>
<feature type="transmembrane region" description="Helical" evidence="9">
    <location>
        <begin position="96"/>
        <end position="115"/>
    </location>
</feature>
<dbReference type="Proteomes" id="UP000236173">
    <property type="component" value="Unassembled WGS sequence"/>
</dbReference>
<feature type="signal peptide" evidence="10">
    <location>
        <begin position="1"/>
        <end position="26"/>
    </location>
</feature>
<dbReference type="PIRSF" id="PIRSF001265">
    <property type="entry name" value="H+-PPase"/>
    <property type="match status" value="1"/>
</dbReference>